<name>A0A836KM50_9TRYP</name>
<gene>
    <name evidence="5" type="ORF">LSCM1_06293</name>
</gene>
<feature type="compositionally biased region" description="Basic residues" evidence="4">
    <location>
        <begin position="924"/>
        <end position="937"/>
    </location>
</feature>
<feature type="region of interest" description="Disordered" evidence="4">
    <location>
        <begin position="517"/>
        <end position="554"/>
    </location>
</feature>
<feature type="compositionally biased region" description="Low complexity" evidence="4">
    <location>
        <begin position="4523"/>
        <end position="4537"/>
    </location>
</feature>
<feature type="region of interest" description="Disordered" evidence="4">
    <location>
        <begin position="2912"/>
        <end position="2945"/>
    </location>
</feature>
<protein>
    <recommendedName>
        <fullName evidence="7">Ankyrin repeat protein</fullName>
    </recommendedName>
</protein>
<evidence type="ECO:0000256" key="2">
    <source>
        <dbReference type="ARBA" id="ARBA00023043"/>
    </source>
</evidence>
<feature type="compositionally biased region" description="Basic and acidic residues" evidence="4">
    <location>
        <begin position="4754"/>
        <end position="4763"/>
    </location>
</feature>
<feature type="compositionally biased region" description="Low complexity" evidence="4">
    <location>
        <begin position="517"/>
        <end position="534"/>
    </location>
</feature>
<evidence type="ECO:0000256" key="1">
    <source>
        <dbReference type="ARBA" id="ARBA00022737"/>
    </source>
</evidence>
<feature type="repeat" description="ANK" evidence="3">
    <location>
        <begin position="2884"/>
        <end position="2916"/>
    </location>
</feature>
<feature type="compositionally biased region" description="Basic and acidic residues" evidence="4">
    <location>
        <begin position="4726"/>
        <end position="4738"/>
    </location>
</feature>
<feature type="compositionally biased region" description="Low complexity" evidence="4">
    <location>
        <begin position="3104"/>
        <end position="3118"/>
    </location>
</feature>
<feature type="compositionally biased region" description="Polar residues" evidence="4">
    <location>
        <begin position="3998"/>
        <end position="4008"/>
    </location>
</feature>
<feature type="compositionally biased region" description="Polar residues" evidence="4">
    <location>
        <begin position="710"/>
        <end position="723"/>
    </location>
</feature>
<dbReference type="OrthoDB" id="20872at2759"/>
<sequence length="4850" mass="514126">MCPAFTTPQLQRVDSWSYGPLQPTIAIAASLNTVGDTSSERGAKQSCEQLVSHTEQERAVNGVREYDRCRNEHLRGRLHSGLSRLPPRRQPIRALLMRSDTAIDSGAKSWYTHTAVGQAAVAEEREHYESSSRRGRLINGRGSRPRWLVSPWQSCSVTGVLQSSLPFRYSLSLPLEDVRRVAQDAKQWRAVCNLYGSAATGMEDKSVPDHVGGGGYDDYQHRRPSGEGSAAVDATNPHAYPTSPPPSMPNIYYEVQMSVEYLLALYATDPRGAAPPDIGADALARSASNVLSEDAAHRLCKNCVVVGLCDSITAAQANGCPQGPSEPYVVTHLGHKLCAGDVVEDIEGGRSGGQSIGDERSTWSAGVSVSVIAHEEATEPSSASAATGDGAAQADVLYLGLWWHEQNSVRAIKAMPSALHSGDQGSANASESTAEAYLRLELPRCSPPAPVMEARAAAAHDVGRRRVAAAHGDAAYAIASSTAAAAARASANVWIPTITRACRDDVARAVATARQQQQQAETAQVTATEEAGAQAKRRPGGATDPPSPSPSSSLLSRVCSQVAATLVLGLLFSPSKGSLRLRLNNYADFEEMTLGLPLGNLDDATAARTTSASPALPPLLYPAATLSLNESGWRSWCCHQAHKWVKLQRQATQQGALTPGELAGKRAQADHSAPLSPTPSLSSSLSVSNAVVRFCFDVSGLLFGPPAPHQQGQTTPANATVSTREVAHKSQKKHQQRPAREPIDARASQSLAPSSLISQPIALLDSSVKFNQMLSVLTDVSLLAATKDSSGKIQQQQQLYHLGNSDGTAVEEEEDEFASASAIVSRGTATLAHPTVLLATSRGRRSRAAVLLVQRLLNTPGGGAAITTSADSSAAPSNSDCGDIFYPPVRIYRHSCHCPPRELYPLPTSSSDADAGDDAEVRSRRTQQQRRRRRGNRRIGLGRAGTGSSVSPGDVPSLLFVNVYWHDIIPENARLTPLCAAVASRQRAMAYAIATHPLTRFCDLSDEEVRAGDAHVWQQQQQQLQQRRTALYAACALGYTEVVQVLLERIPVEELLSYFGLVIESEARAALQRCYAKTNAAFLQRYPLGSQATEASSRPGADRVDSYSIKNNNGTTERGTAAFRNASAATAASASAVPYMTNGKQRALLDVSAIYSSSQSRYTPLHAALLGVVLENGEEDNEGLNEGDDVDVDVGTEEACMSSLNARLSKQTACVTVLLNCLYDLLCVAPASNAPAPKPQGGQAAVPAAEAQAQRMTLTGRELLVDALNLQSRAGETALLLAVRHNNVAVAVRLLKLGAQPACMDRVTRLLSLELACANRCTPIAEALLQPQNAGGVTDSTASTSVYAMSPVLLNHAGIATALCWCAINNMPSIMQRLLECDGIDVESGFEGSSPLHLAIAFGSEAAALTLLNGTQPRKTATASARKGRSVRAEEAEASLASGATAASNAKKEAAALRGMSGGVGRQGAAAPAASAAQPTGTASVGKSQKKPFMDVNIRHERTHCTPLHLACEQGQLNVIRTLLQSWHAQLNLTAAYTNYTPLLTAVANGREEAALRVLEYSKDQLRRGRAVLDLCAVDQNGDTALHLAASRGLALALEYMLVQFSEEEVTLLATLHPSLCASHAYQKATCIVPLHATNKKGKTALLAAVQHDQAETAELLVSVFIDSAEGQKTGDAPVHSGGESASQPPNSPTEAGAASPSASEAAIVSASSSLVSAPSLFGGPLIDGTCMALHQAHRRHLNSVVQLMLSAPPGLFPCTAAFLKSAQARKRQQVDTQHPAALSIGESSNRGAHAAFAVDERGDQLAEKKLNNDASQCSSAVAEDRGSFVRLLLTRAAGPTISPNDALRVLLRGFTLPELCVYLREVAAESAALGVQRGTAMAYAELLIGYLQEHAGSVVAPTRAVLFCREVLRCLQQWMLSEASAARERLAASRRHGTAPGEVDDLTYTQLLPDMEKSDKQGRKQHHPSDLAEAPMAWLYRMLLVPTAAGGGGACNEAERLRLSSPESAAEESERYRNALEATLRRKTLSLEVARMIRLHGRSNGGARAIEEIKNILQAYMKTKANARSQLARRTTGVAVEAAAESSTIMSVSSYPLSSALVQSVNPKSTRDGVEEVATSDRNGAVSCDAATAAKNKHTARRPTDVVGSEPLFTTPMGFTVLQLAATLGLPDVVAFLVKTYKLDPLYAPAQSMYIGGAPSAAPPPPARHSSAGGQAEEEAARVREVVAHTVRALVVETAALGADCGDYGSANRSTDPMAGGRAWFCWTPYRLAVHTGNTHTVESLLLAGSAVISAAGAVAKTALRDVCGGGTPNSVLRSVKCVEDSAGATGTTATLPASVLVDYKEPVWLDPYQRTALQERIVVATTCGTAPSSSHAPAASRAFTASAGASSSSAATVITPTLSETLAMVHLLLQHGAQPNGLFDRTGSDAWLLAVASSGAAGLPITHNSNAARCKGADVGMNTLHRADSQHTFAHLSSSETSSSTATSLVSIWAGSSEAAAQRCVELLLRYRAPLLEHASGSRDPSGTRLVGAQKSAESPSFNEQLLHHPHHLLNQWRRLPCMRLASTSIVAARSGRTRRVAGTAVDRDDGNGGDEGCEAAGDKSSGAAGHGNSVFEEADALCRRYEAQEPLLNASACGDDAKSLSPPAHASTFGWPGPFAAVEGAAAEPRGAARGRAVKLNSTLLASRHASEADSLAEKGPASSPLTPSASAASLKTQLIAALRLCYRVVLLYTCVEHAPLQLLQLVRAFGTAVIPLSARHPLSGDSVVTRLLRKTHARLLAGARGDGGGSSDSSSLPQGPLRRDGVPMSVLSEPPCTSDPAADPETRVLVDTCVALVHMLRDTLDRPRAASSAPPSQAASVAAAAAGNVLRSVLFQPSYDGETALSFAARIAQAPLIAVLVQSGAAASPASHNHKRGGHEVWPHSHRARSIPRRDDGTEARAQDGVGECNVSGLPVSSNYSLHTNLSDVVVRALLATRVYYSAHEIGTLRVLLAHMPSESARQAFLRRVYPNVHPLPALQLAMDNVGIASVFLTTPDCMNALWANLLYAHFTRQLDTAVRATAKAWNALLRVVLPGAPAVPIYLVMRAAVHEKGSTEALNVSRNSVSARSSQAGLPPPPQQSLASPVRSLSTAKKRSKAPPERSEMSNWSHIVRRTNLFLQLMSMSVAETLMSKSGQPLLSAAAATATLSPTATKVSGGGQHNTATPSSVHEMKRVGSFTSFTDGDQSPSHGLSGTLLWDTIELAVRYDDKDVLRHLLQLCLPEVVLTYINSIQQQQQALASTGTLGGAFAPFSVSTRAMEAASAAILGSYPSFASVSTTSQATLVLERLQRLLWREALQERHLDLLAVAAGSVATLRFLYMSSPPEVRSQMTPMRYDRIDLKSGMPEGVSPAPDTVAPAAASAEELMEALQEEAQSNPERGTALSECCSSGTSGITLPSMVSVIPSKVETDAMALYKPTKNPFSSGNASTVLSVDGRARSSDAAPSTPASPASPMPERASPSIVVGTLEVPDERSSAFPRSGAPQLQPFKTGKYKEEDEEESVATVTDAELRFMESCVQNGRCRLAAVEERRRRVTAVTWGLGATACAVKLPGAASDPGAVPPTTPGTPPQRTPTPPALPQQPAPNRATTARRAGRQLRIGRKGDVGDGYPANDSCVAIADANTTAARQAVRRRGPAKISLPITTSASVKEGGGKSPRTPTLPPAVEPERIYLMYLQLDWVLHSTRLLRSPRPSSATLETILFLLDQRAALSVPVLDLFLAGSAPPPRQQQQQHTGSADTRLEFALSLRYRTREHGDTLLHLLVIHDQCQLAEYYLEYCYLWFVSNALDPEPVSGRPGRFPIDEPAVLSAYNSSGDSHDGIAGSRFGCKDGYTSCEEQKRRTYAIQQRQPHSRRLSSSSSRLAEALPREFLRCMLRVNAHGLAAFDYAHTPAMLQLLEWYGCVPPTYRPNPRAFRRAVFHERSNGGGSGSLWEAFTLEGSRGGDDGEEVVDPSASTNGRTSKTAPRRGEVLHFFPVPRLILATDNFVALMDRTGTELASTVGIVATTLARAAPSGTTDGLSRHLRAASDESVAEDGMLVPARARQQKLNDRHVAAMISAEQRQLQVSRQRRQQQERVKALLFEQVAVQSQAIGISDSGEANKFVKSGALPYLRRAVTAQRRQQWEVQRHPPCNEMTLLRSALEAQRLSTSAFPKTPVRGRLKQRKDGGNGGCGVSAAGVLPILLSEEVSLLHLGLCSFEDELVRLYGELQTVSAPVASAGDDDISSNTSTCRTGDVEAGACRNGDEFSLSAYSRLLLPPSVTVKPEAQQQQGRGEGETRTECMLGGAPRDMDRSGSAPASKASRTTGMLLPRIPGQSGPMGGAWPPAQQSPRISSAPAANVAVATSEDSRPPEWASAPPRLSQLDVMFLLECQQFVVYPLSLPSSYSAAGVDDVTREDDIGSSSRAVGDDEHRVSLDSAGRTHRRDKKSAVPPLKSPAKEAASFGDLPAVIQRCTGGGIDTKRQRSKTASSGAVMQGASSSASTACHTAARSPVPPRRPSVPRERGGSAHDAPPGDLPLLRSLLARKAADDQLSEMIDVSAHRYEAALLVSLTPMLLSGLDGGGARVSAAATMRDLAGRLMDTRWKQFSSCPVLSGTKTGAAVTATEAVVVLNVPPFVPVDTSALQSHRAPFSVAAADERRSATSVEAPGSAAARVPTVMAARLEEWVARRWPPHEQSPARSERRHDGGRADSKPLQLPRTSAKTAHRKASEEKRTEDSNDDDEAAVLSVLDKTNPVGGVATAAQQALMRALLRRFTAATGAQLSEQMGLLITPNYDVEETGDTAAAMRGMEVRAAASPTAPKRR</sequence>
<keyword evidence="2 3" id="KW-0040">ANK repeat</keyword>
<feature type="region of interest" description="Disordered" evidence="4">
    <location>
        <begin position="2786"/>
        <end position="2827"/>
    </location>
</feature>
<feature type="region of interest" description="Disordered" evidence="4">
    <location>
        <begin position="4442"/>
        <end position="4487"/>
    </location>
</feature>
<feature type="region of interest" description="Disordered" evidence="4">
    <location>
        <begin position="2583"/>
        <end position="2614"/>
    </location>
</feature>
<dbReference type="FunFam" id="1.25.40.20:FF:000669">
    <property type="entry name" value="SPRY domain/Ankyrin repeats (3 copies), putative"/>
    <property type="match status" value="1"/>
</dbReference>
<dbReference type="Proteomes" id="UP000673552">
    <property type="component" value="Chromosome 19"/>
</dbReference>
<feature type="region of interest" description="Disordered" evidence="4">
    <location>
        <begin position="4715"/>
        <end position="4768"/>
    </location>
</feature>
<dbReference type="SMART" id="SM00248">
    <property type="entry name" value="ANK"/>
    <property type="match status" value="13"/>
</dbReference>
<feature type="region of interest" description="Disordered" evidence="4">
    <location>
        <begin position="904"/>
        <end position="951"/>
    </location>
</feature>
<evidence type="ECO:0000256" key="3">
    <source>
        <dbReference type="PROSITE-ProRule" id="PRU00023"/>
    </source>
</evidence>
<feature type="region of interest" description="Disordered" evidence="4">
    <location>
        <begin position="3517"/>
        <end position="3546"/>
    </location>
</feature>
<feature type="repeat" description="ANK" evidence="3">
    <location>
        <begin position="1274"/>
        <end position="1306"/>
    </location>
</feature>
<feature type="region of interest" description="Disordered" evidence="4">
    <location>
        <begin position="663"/>
        <end position="683"/>
    </location>
</feature>
<evidence type="ECO:0008006" key="7">
    <source>
        <dbReference type="Google" id="ProtNLM"/>
    </source>
</evidence>
<evidence type="ECO:0000313" key="5">
    <source>
        <dbReference type="EMBL" id="KAG5480589.1"/>
    </source>
</evidence>
<dbReference type="SUPFAM" id="SSF48403">
    <property type="entry name" value="Ankyrin repeat"/>
    <property type="match status" value="2"/>
</dbReference>
<dbReference type="RefSeq" id="XP_067179353.1">
    <property type="nucleotide sequence ID" value="XM_067323724.1"/>
</dbReference>
<feature type="repeat" description="ANK" evidence="3">
    <location>
        <begin position="1503"/>
        <end position="1525"/>
    </location>
</feature>
<dbReference type="PROSITE" id="PS50088">
    <property type="entry name" value="ANK_REPEAT"/>
    <property type="match status" value="3"/>
</dbReference>
<accession>A0A836KM50</accession>
<dbReference type="PROSITE" id="PS50297">
    <property type="entry name" value="ANK_REP_REGION"/>
    <property type="match status" value="1"/>
</dbReference>
<feature type="region of interest" description="Disordered" evidence="4">
    <location>
        <begin position="4305"/>
        <end position="4383"/>
    </location>
</feature>
<feature type="region of interest" description="Disordered" evidence="4">
    <location>
        <begin position="1092"/>
        <end position="1111"/>
    </location>
</feature>
<feature type="compositionally biased region" description="Low complexity" evidence="4">
    <location>
        <begin position="672"/>
        <end position="683"/>
    </location>
</feature>
<comment type="caution">
    <text evidence="5">The sequence shown here is derived from an EMBL/GenBank/DDBJ whole genome shotgun (WGS) entry which is preliminary data.</text>
</comment>
<feature type="compositionally biased region" description="Basic and acidic residues" evidence="4">
    <location>
        <begin position="2936"/>
        <end position="2945"/>
    </location>
</feature>
<feature type="region of interest" description="Disordered" evidence="4">
    <location>
        <begin position="1673"/>
        <end position="1703"/>
    </location>
</feature>
<dbReference type="EMBL" id="JAFEUZ010000019">
    <property type="protein sequence ID" value="KAG5480589.1"/>
    <property type="molecule type" value="Genomic_DNA"/>
</dbReference>
<feature type="region of interest" description="Disordered" evidence="4">
    <location>
        <begin position="3597"/>
        <end position="3651"/>
    </location>
</feature>
<feature type="region of interest" description="Disordered" evidence="4">
    <location>
        <begin position="3985"/>
        <end position="4009"/>
    </location>
</feature>
<keyword evidence="6" id="KW-1185">Reference proteome</keyword>
<feature type="region of interest" description="Disordered" evidence="4">
    <location>
        <begin position="706"/>
        <end position="751"/>
    </location>
</feature>
<organism evidence="5 6">
    <name type="scientific">Leishmania martiniquensis</name>
    <dbReference type="NCBI Taxonomy" id="1580590"/>
    <lineage>
        <taxon>Eukaryota</taxon>
        <taxon>Discoba</taxon>
        <taxon>Euglenozoa</taxon>
        <taxon>Kinetoplastea</taxon>
        <taxon>Metakinetoplastina</taxon>
        <taxon>Trypanosomatida</taxon>
        <taxon>Trypanosomatidae</taxon>
        <taxon>Leishmaniinae</taxon>
        <taxon>Leishmania</taxon>
    </lineage>
</organism>
<dbReference type="GeneID" id="92516236"/>
<feature type="region of interest" description="Disordered" evidence="4">
    <location>
        <begin position="3886"/>
        <end position="3905"/>
    </location>
</feature>
<dbReference type="InterPro" id="IPR002110">
    <property type="entry name" value="Ankyrin_rpt"/>
</dbReference>
<dbReference type="KEGG" id="lmat:92516236"/>
<feature type="region of interest" description="Disordered" evidence="4">
    <location>
        <begin position="1470"/>
        <end position="1490"/>
    </location>
</feature>
<keyword evidence="1" id="KW-0677">Repeat</keyword>
<feature type="region of interest" description="Disordered" evidence="4">
    <location>
        <begin position="3481"/>
        <end position="3505"/>
    </location>
</feature>
<proteinExistence type="predicted"/>
<feature type="compositionally biased region" description="Pro residues" evidence="4">
    <location>
        <begin position="3605"/>
        <end position="3628"/>
    </location>
</feature>
<feature type="region of interest" description="Disordered" evidence="4">
    <location>
        <begin position="3104"/>
        <end position="3151"/>
    </location>
</feature>
<dbReference type="Gene3D" id="1.25.40.20">
    <property type="entry name" value="Ankyrin repeat-containing domain"/>
    <property type="match status" value="3"/>
</dbReference>
<feature type="compositionally biased region" description="Low complexity" evidence="4">
    <location>
        <begin position="1470"/>
        <end position="1484"/>
    </location>
</feature>
<dbReference type="PANTHER" id="PTHR24198">
    <property type="entry name" value="ANKYRIN REPEAT AND PROTEIN KINASE DOMAIN-CONTAINING PROTEIN"/>
    <property type="match status" value="1"/>
</dbReference>
<dbReference type="InterPro" id="IPR036770">
    <property type="entry name" value="Ankyrin_rpt-contain_sf"/>
</dbReference>
<dbReference type="Pfam" id="PF12796">
    <property type="entry name" value="Ank_2"/>
    <property type="match status" value="1"/>
</dbReference>
<reference evidence="5 6" key="1">
    <citation type="submission" date="2021-03" db="EMBL/GenBank/DDBJ databases">
        <title>Leishmania (Mundinia) martiniquensis Genome sequencing and assembly.</title>
        <authorList>
            <person name="Almutairi H."/>
            <person name="Gatherer D."/>
        </authorList>
    </citation>
    <scope>NUCLEOTIDE SEQUENCE [LARGE SCALE GENOMIC DNA]</scope>
    <source>
        <strain evidence="5">LSCM1</strain>
    </source>
</reference>
<evidence type="ECO:0000256" key="4">
    <source>
        <dbReference type="SAM" id="MobiDB-lite"/>
    </source>
</evidence>
<evidence type="ECO:0000313" key="6">
    <source>
        <dbReference type="Proteomes" id="UP000673552"/>
    </source>
</evidence>
<feature type="compositionally biased region" description="Low complexity" evidence="4">
    <location>
        <begin position="3486"/>
        <end position="3501"/>
    </location>
</feature>
<dbReference type="PANTHER" id="PTHR24198:SF165">
    <property type="entry name" value="ANKYRIN REPEAT-CONTAINING PROTEIN-RELATED"/>
    <property type="match status" value="1"/>
</dbReference>
<feature type="region of interest" description="Disordered" evidence="4">
    <location>
        <begin position="2520"/>
        <end position="2539"/>
    </location>
</feature>
<feature type="region of interest" description="Disordered" evidence="4">
    <location>
        <begin position="2199"/>
        <end position="2222"/>
    </location>
</feature>
<feature type="region of interest" description="Disordered" evidence="4">
    <location>
        <begin position="4501"/>
        <end position="4563"/>
    </location>
</feature>